<sequence length="255" mass="29127">MNRRFPTQFSPNEPKTNLERKMLYLVLESSESGKPALTRNSHIIDGTRIVAINSYIYLCPPAKKYGQQTQPCTLDNGSNPRPPFILVEFPAYQECEEILGFLCAISGLNEILDVSYEYHDAGHGKISATAFELRKHLHPMLFEPIERLGLRKATVTALRNADYSHVWQIEQRFAQVQHMHHPHEFAADNFATKMQITEYLHSKVWEASVIDIGLYGIRFARTREIAQALIDAGLPLGINFTARQLMRLVEKNGYL</sequence>
<gene>
    <name evidence="1" type="ORF">UU50_C0027G0014</name>
</gene>
<protein>
    <submittedName>
        <fullName evidence="1">Uncharacterized protein</fullName>
    </submittedName>
</protein>
<reference evidence="1 2" key="1">
    <citation type="journal article" date="2015" name="Nature">
        <title>rRNA introns, odd ribosomes, and small enigmatic genomes across a large radiation of phyla.</title>
        <authorList>
            <person name="Brown C.T."/>
            <person name="Hug L.A."/>
            <person name="Thomas B.C."/>
            <person name="Sharon I."/>
            <person name="Castelle C.J."/>
            <person name="Singh A."/>
            <person name="Wilkins M.J."/>
            <person name="Williams K.H."/>
            <person name="Banfield J.F."/>
        </authorList>
    </citation>
    <scope>NUCLEOTIDE SEQUENCE [LARGE SCALE GENOMIC DNA]</scope>
</reference>
<evidence type="ECO:0000313" key="2">
    <source>
        <dbReference type="Proteomes" id="UP000033930"/>
    </source>
</evidence>
<dbReference type="Proteomes" id="UP000033930">
    <property type="component" value="Unassembled WGS sequence"/>
</dbReference>
<name>A0A0G0V9D1_9BACT</name>
<evidence type="ECO:0000313" key="1">
    <source>
        <dbReference type="EMBL" id="KKR97608.1"/>
    </source>
</evidence>
<comment type="caution">
    <text evidence="1">The sequence shown here is derived from an EMBL/GenBank/DDBJ whole genome shotgun (WGS) entry which is preliminary data.</text>
</comment>
<organism evidence="1 2">
    <name type="scientific">Candidatus Uhrbacteria bacterium GW2011_GWC1_41_20</name>
    <dbReference type="NCBI Taxonomy" id="1618983"/>
    <lineage>
        <taxon>Bacteria</taxon>
        <taxon>Candidatus Uhriibacteriota</taxon>
    </lineage>
</organism>
<dbReference type="EMBL" id="LCAW01000027">
    <property type="protein sequence ID" value="KKR97608.1"/>
    <property type="molecule type" value="Genomic_DNA"/>
</dbReference>
<proteinExistence type="predicted"/>
<dbReference type="AlphaFoldDB" id="A0A0G0V9D1"/>
<accession>A0A0G0V9D1</accession>